<dbReference type="KEGG" id="aqu:109585533"/>
<dbReference type="InterPro" id="IPR018200">
    <property type="entry name" value="USP_CS"/>
</dbReference>
<dbReference type="RefSeq" id="XP_019857220.1">
    <property type="nucleotide sequence ID" value="XM_020001661.1"/>
</dbReference>
<organism evidence="2 3">
    <name type="scientific">Amphimedon queenslandica</name>
    <name type="common">Sponge</name>
    <dbReference type="NCBI Taxonomy" id="400682"/>
    <lineage>
        <taxon>Eukaryota</taxon>
        <taxon>Metazoa</taxon>
        <taxon>Porifera</taxon>
        <taxon>Demospongiae</taxon>
        <taxon>Heteroscleromorpha</taxon>
        <taxon>Haplosclerida</taxon>
        <taxon>Niphatidae</taxon>
        <taxon>Amphimedon</taxon>
    </lineage>
</organism>
<dbReference type="InterPro" id="IPR028889">
    <property type="entry name" value="USP"/>
</dbReference>
<dbReference type="Gene3D" id="3.90.70.10">
    <property type="entry name" value="Cysteine proteinases"/>
    <property type="match status" value="1"/>
</dbReference>
<dbReference type="InterPro" id="IPR001394">
    <property type="entry name" value="Peptidase_C19_UCH"/>
</dbReference>
<dbReference type="Proteomes" id="UP000007879">
    <property type="component" value="Unassembled WGS sequence"/>
</dbReference>
<name>A0AAN0JJL5_AMPQE</name>
<evidence type="ECO:0000313" key="2">
    <source>
        <dbReference type="EnsemblMetazoa" id="XP_019857220.1"/>
    </source>
</evidence>
<dbReference type="AlphaFoldDB" id="A0AAN0JJL5"/>
<sequence>MVPLLMQGIPSYQLNAIQKAYLSVHDQLARGQIGDVTEIAIEMGAGNKADTFKDNDIVESISWLLRDLPSNLLQAIHLTNIIIERKKTCSNCKKQVTEIDEIDVINCSIERNESSSVQDILSLRLEELLQTCTRAKLCNCKSADGDRTPFTVLSDIINLPNNLFVAINRTKPDSNSKLQKPILICDTPSLEGKAIAGTYKLQALAVHTGNSVKEGHFKVNVRDNDGWIVYDDMNVTRVTKANVNSRFNQKNSVLGVYCMEHHSQVLINHMQESDCIPNKWEKTHSFMENNEEQMVCL</sequence>
<evidence type="ECO:0000313" key="3">
    <source>
        <dbReference type="Proteomes" id="UP000007879"/>
    </source>
</evidence>
<dbReference type="PROSITE" id="PS50235">
    <property type="entry name" value="USP_3"/>
    <property type="match status" value="1"/>
</dbReference>
<feature type="domain" description="USP" evidence="1">
    <location>
        <begin position="1"/>
        <end position="260"/>
    </location>
</feature>
<dbReference type="InterPro" id="IPR038765">
    <property type="entry name" value="Papain-like_cys_pep_sf"/>
</dbReference>
<reference evidence="2" key="2">
    <citation type="submission" date="2024-06" db="UniProtKB">
        <authorList>
            <consortium name="EnsemblMetazoa"/>
        </authorList>
    </citation>
    <scope>IDENTIFICATION</scope>
</reference>
<dbReference type="Pfam" id="PF00443">
    <property type="entry name" value="UCH"/>
    <property type="match status" value="1"/>
</dbReference>
<reference evidence="3" key="1">
    <citation type="journal article" date="2010" name="Nature">
        <title>The Amphimedon queenslandica genome and the evolution of animal complexity.</title>
        <authorList>
            <person name="Srivastava M."/>
            <person name="Simakov O."/>
            <person name="Chapman J."/>
            <person name="Fahey B."/>
            <person name="Gauthier M.E."/>
            <person name="Mitros T."/>
            <person name="Richards G.S."/>
            <person name="Conaco C."/>
            <person name="Dacre M."/>
            <person name="Hellsten U."/>
            <person name="Larroux C."/>
            <person name="Putnam N.H."/>
            <person name="Stanke M."/>
            <person name="Adamska M."/>
            <person name="Darling A."/>
            <person name="Degnan S.M."/>
            <person name="Oakley T.H."/>
            <person name="Plachetzki D.C."/>
            <person name="Zhai Y."/>
            <person name="Adamski M."/>
            <person name="Calcino A."/>
            <person name="Cummins S.F."/>
            <person name="Goodstein D.M."/>
            <person name="Harris C."/>
            <person name="Jackson D.J."/>
            <person name="Leys S.P."/>
            <person name="Shu S."/>
            <person name="Woodcroft B.J."/>
            <person name="Vervoort M."/>
            <person name="Kosik K.S."/>
            <person name="Manning G."/>
            <person name="Degnan B.M."/>
            <person name="Rokhsar D.S."/>
        </authorList>
    </citation>
    <scope>NUCLEOTIDE SEQUENCE [LARGE SCALE GENOMIC DNA]</scope>
</reference>
<proteinExistence type="predicted"/>
<dbReference type="GeneID" id="109585533"/>
<dbReference type="PROSITE" id="PS00973">
    <property type="entry name" value="USP_2"/>
    <property type="match status" value="1"/>
</dbReference>
<evidence type="ECO:0000259" key="1">
    <source>
        <dbReference type="PROSITE" id="PS50235"/>
    </source>
</evidence>
<accession>A0AAN0JJL5</accession>
<keyword evidence="3" id="KW-1185">Reference proteome</keyword>
<dbReference type="GO" id="GO:0016579">
    <property type="term" value="P:protein deubiquitination"/>
    <property type="evidence" value="ECO:0007669"/>
    <property type="project" value="InterPro"/>
</dbReference>
<dbReference type="GO" id="GO:0004843">
    <property type="term" value="F:cysteine-type deubiquitinase activity"/>
    <property type="evidence" value="ECO:0007669"/>
    <property type="project" value="InterPro"/>
</dbReference>
<dbReference type="EnsemblMetazoa" id="XM_020001661.1">
    <property type="protein sequence ID" value="XP_019857220.1"/>
    <property type="gene ID" value="LOC109585533"/>
</dbReference>
<dbReference type="CDD" id="cd02257">
    <property type="entry name" value="Peptidase_C19"/>
    <property type="match status" value="1"/>
</dbReference>
<protein>
    <recommendedName>
        <fullName evidence="1">USP domain-containing protein</fullName>
    </recommendedName>
</protein>
<dbReference type="SUPFAM" id="SSF54001">
    <property type="entry name" value="Cysteine proteinases"/>
    <property type="match status" value="1"/>
</dbReference>